<organism evidence="2">
    <name type="scientific">uncultured Actinomycetospora sp</name>
    <dbReference type="NCBI Taxonomy" id="1135996"/>
    <lineage>
        <taxon>Bacteria</taxon>
        <taxon>Bacillati</taxon>
        <taxon>Actinomycetota</taxon>
        <taxon>Actinomycetes</taxon>
        <taxon>Pseudonocardiales</taxon>
        <taxon>Pseudonocardiaceae</taxon>
        <taxon>Actinomycetospora</taxon>
        <taxon>environmental samples</taxon>
    </lineage>
</organism>
<sequence>EDAHEPVAAGRRRGRGGTRGQRAPPGRVRRAPAAAAARRAHPAGARGRRARARRRPARPHPAPARGPAGRRARHGPGGGAVQGVVAGRGAGRR</sequence>
<feature type="compositionally biased region" description="Low complexity" evidence="1">
    <location>
        <begin position="20"/>
        <end position="37"/>
    </location>
</feature>
<dbReference type="AlphaFoldDB" id="A0A6J4HLI4"/>
<reference evidence="2" key="1">
    <citation type="submission" date="2020-02" db="EMBL/GenBank/DDBJ databases">
        <authorList>
            <person name="Meier V. D."/>
        </authorList>
    </citation>
    <scope>NUCLEOTIDE SEQUENCE</scope>
    <source>
        <strain evidence="2">AVDCRST_MAG54</strain>
    </source>
</reference>
<feature type="compositionally biased region" description="Basic residues" evidence="1">
    <location>
        <begin position="38"/>
        <end position="58"/>
    </location>
</feature>
<feature type="compositionally biased region" description="Gly residues" evidence="1">
    <location>
        <begin position="75"/>
        <end position="93"/>
    </location>
</feature>
<accession>A0A6J4HLI4</accession>
<protein>
    <submittedName>
        <fullName evidence="2">Uncharacterized protein</fullName>
    </submittedName>
</protein>
<feature type="non-terminal residue" evidence="2">
    <location>
        <position position="93"/>
    </location>
</feature>
<feature type="region of interest" description="Disordered" evidence="1">
    <location>
        <begin position="1"/>
        <end position="93"/>
    </location>
</feature>
<gene>
    <name evidence="2" type="ORF">AVDCRST_MAG54-789</name>
</gene>
<feature type="non-terminal residue" evidence="2">
    <location>
        <position position="1"/>
    </location>
</feature>
<name>A0A6J4HLI4_9PSEU</name>
<dbReference type="EMBL" id="CADCTH010000109">
    <property type="protein sequence ID" value="CAA9225979.1"/>
    <property type="molecule type" value="Genomic_DNA"/>
</dbReference>
<evidence type="ECO:0000256" key="1">
    <source>
        <dbReference type="SAM" id="MobiDB-lite"/>
    </source>
</evidence>
<evidence type="ECO:0000313" key="2">
    <source>
        <dbReference type="EMBL" id="CAA9225979.1"/>
    </source>
</evidence>
<proteinExistence type="predicted"/>